<reference evidence="1 2" key="1">
    <citation type="submission" date="2016-08" db="EMBL/GenBank/DDBJ databases">
        <title>Draft genome of the agarase producing Sphingomonas sp. MCT13.</title>
        <authorList>
            <person name="D'Andrea M.M."/>
            <person name="Rossolini G.M."/>
            <person name="Thaller M.C."/>
        </authorList>
    </citation>
    <scope>NUCLEOTIDE SEQUENCE [LARGE SCALE GENOMIC DNA]</scope>
    <source>
        <strain evidence="1 2">MCT13</strain>
    </source>
</reference>
<proteinExistence type="predicted"/>
<dbReference type="Proteomes" id="UP000094487">
    <property type="component" value="Unassembled WGS sequence"/>
</dbReference>
<evidence type="ECO:0008006" key="3">
    <source>
        <dbReference type="Google" id="ProtNLM"/>
    </source>
</evidence>
<evidence type="ECO:0000313" key="1">
    <source>
        <dbReference type="EMBL" id="ODP39291.1"/>
    </source>
</evidence>
<dbReference type="Gene3D" id="2.40.50.90">
    <property type="match status" value="1"/>
</dbReference>
<dbReference type="InterPro" id="IPR035437">
    <property type="entry name" value="SNase_OB-fold_sf"/>
</dbReference>
<dbReference type="STRING" id="1888892.BFL28_10785"/>
<gene>
    <name evidence="1" type="ORF">BFL28_10785</name>
</gene>
<evidence type="ECO:0000313" key="2">
    <source>
        <dbReference type="Proteomes" id="UP000094487"/>
    </source>
</evidence>
<dbReference type="EMBL" id="MDDS01000006">
    <property type="protein sequence ID" value="ODP39291.1"/>
    <property type="molecule type" value="Genomic_DNA"/>
</dbReference>
<keyword evidence="2" id="KW-1185">Reference proteome</keyword>
<sequence length="137" mass="15242">MILATLLLAAAQVTTGQSFTCTVIRVHDGDGPLHCREGMKIRIAGVQAVDFESASPCRERKPGYVCDDRRAQAAQRITAGLTLNKRLTCTSVGRSYDRVVARCWLSDNRSLSCAVIARGAATRWESFWREYRMGECR</sequence>
<accession>A0A1E3LZU3</accession>
<comment type="caution">
    <text evidence="1">The sequence shown here is derived from an EMBL/GenBank/DDBJ whole genome shotgun (WGS) entry which is preliminary data.</text>
</comment>
<dbReference type="OrthoDB" id="7206106at2"/>
<name>A0A1E3LZU3_9SPHN</name>
<dbReference type="RefSeq" id="WP_069319062.1">
    <property type="nucleotide sequence ID" value="NZ_MDDS01000006.1"/>
</dbReference>
<organism evidence="1 2">
    <name type="scientific">Sphingomonas turrisvirgatae</name>
    <dbReference type="NCBI Taxonomy" id="1888892"/>
    <lineage>
        <taxon>Bacteria</taxon>
        <taxon>Pseudomonadati</taxon>
        <taxon>Pseudomonadota</taxon>
        <taxon>Alphaproteobacteria</taxon>
        <taxon>Sphingomonadales</taxon>
        <taxon>Sphingomonadaceae</taxon>
        <taxon>Sphingomonas</taxon>
    </lineage>
</organism>
<dbReference type="AlphaFoldDB" id="A0A1E3LZU3"/>
<protein>
    <recommendedName>
        <fullName evidence="3">Nuclease</fullName>
    </recommendedName>
</protein>
<dbReference type="SUPFAM" id="SSF50199">
    <property type="entry name" value="Staphylococcal nuclease"/>
    <property type="match status" value="1"/>
</dbReference>